<dbReference type="EMBL" id="PQGD01000002">
    <property type="protein sequence ID" value="POP50571.1"/>
    <property type="molecule type" value="Genomic_DNA"/>
</dbReference>
<dbReference type="GO" id="GO:0071468">
    <property type="term" value="P:cellular response to acidic pH"/>
    <property type="evidence" value="ECO:0007669"/>
    <property type="project" value="InterPro"/>
</dbReference>
<dbReference type="EMBL" id="PQGE01000033">
    <property type="protein sequence ID" value="POP40923.1"/>
    <property type="molecule type" value="Genomic_DNA"/>
</dbReference>
<dbReference type="RefSeq" id="WP_103678613.1">
    <property type="nucleotide sequence ID" value="NZ_PQGD01000002.1"/>
</dbReference>
<organism evidence="2 4">
    <name type="scientific">Superficieibacter electus</name>
    <dbReference type="NCBI Taxonomy" id="2022662"/>
    <lineage>
        <taxon>Bacteria</taxon>
        <taxon>Pseudomonadati</taxon>
        <taxon>Pseudomonadota</taxon>
        <taxon>Gammaproteobacteria</taxon>
        <taxon>Enterobacterales</taxon>
        <taxon>Enterobacteriaceae</taxon>
        <taxon>Superficieibacter</taxon>
    </lineage>
</organism>
<dbReference type="Pfam" id="PF10798">
    <property type="entry name" value="YmgB"/>
    <property type="match status" value="1"/>
</dbReference>
<name>A0A2P5GVJ9_9ENTR</name>
<proteinExistence type="predicted"/>
<evidence type="ECO:0000313" key="1">
    <source>
        <dbReference type="EMBL" id="POP40923.1"/>
    </source>
</evidence>
<sequence length="88" mass="9872">MFQQPEQYENLPNMALTHYFRTAGDRLVEESAMLGAAIRSIMASNGELSNKAIIQTLISFLDTNDDVVTGDIIRKTLEIIVDHTMDDI</sequence>
<dbReference type="AlphaFoldDB" id="A0A2P5GVJ9"/>
<protein>
    <submittedName>
        <fullName evidence="2">Two-component-system connector protein AriR</fullName>
    </submittedName>
</protein>
<comment type="caution">
    <text evidence="2">The sequence shown here is derived from an EMBL/GenBank/DDBJ whole genome shotgun (WGS) entry which is preliminary data.</text>
</comment>
<evidence type="ECO:0000313" key="3">
    <source>
        <dbReference type="Proteomes" id="UP000237073"/>
    </source>
</evidence>
<dbReference type="Gene3D" id="1.20.5.5260">
    <property type="match status" value="1"/>
</dbReference>
<dbReference type="Proteomes" id="UP000247005">
    <property type="component" value="Unassembled WGS sequence"/>
</dbReference>
<reference evidence="3 4" key="1">
    <citation type="submission" date="2018-01" db="EMBL/GenBank/DDBJ databases">
        <title>Superficieibacter electus gen. nov., sp. nov., an extended-spectrum beta-lactamase possessing member of the Enterobacteriaceae family, isolated from intensive care unit surfaces.</title>
        <authorList>
            <person name="Potter R.F."/>
            <person name="D'Souza A.W."/>
        </authorList>
    </citation>
    <scope>NUCLEOTIDE SEQUENCE [LARGE SCALE GENOMIC DNA]</scope>
    <source>
        <strain evidence="2 4">BP-1</strain>
        <strain evidence="1 3">BP-2</strain>
    </source>
</reference>
<accession>A0A2P5GVJ9</accession>
<dbReference type="OrthoDB" id="6424319at2"/>
<keyword evidence="3" id="KW-1185">Reference proteome</keyword>
<evidence type="ECO:0000313" key="4">
    <source>
        <dbReference type="Proteomes" id="UP000247005"/>
    </source>
</evidence>
<gene>
    <name evidence="2" type="ORF">CHU32_02060</name>
    <name evidence="1" type="ORF">CHU33_24980</name>
</gene>
<dbReference type="InterPro" id="IPR024753">
    <property type="entry name" value="AriR"/>
</dbReference>
<dbReference type="Proteomes" id="UP000237073">
    <property type="component" value="Unassembled WGS sequence"/>
</dbReference>
<evidence type="ECO:0000313" key="2">
    <source>
        <dbReference type="EMBL" id="POP50571.1"/>
    </source>
</evidence>